<dbReference type="AlphaFoldDB" id="A0A4U6X3A7"/>
<dbReference type="Proteomes" id="UP000310108">
    <property type="component" value="Unassembled WGS sequence"/>
</dbReference>
<sequence>MPYYQVHHTYPLSLTQRQSIALSITNLHCGAFNTPASFVHVSFSKQDPAPDDGTYFMAGKSHPDISNRIVAVVRTSASRTKDDFDNLAASIEDAWNGALREGNSNAGGGAEQAGQAEQVEVLDASKRLTMVVFTPLLAVREGGMAVPEAGHEEAWLKQQLPYIKEMAEKHNDAGFKLLLEELNQREAVRG</sequence>
<organism evidence="2 3">
    <name type="scientific">Colletotrichum tanaceti</name>
    <dbReference type="NCBI Taxonomy" id="1306861"/>
    <lineage>
        <taxon>Eukaryota</taxon>
        <taxon>Fungi</taxon>
        <taxon>Dikarya</taxon>
        <taxon>Ascomycota</taxon>
        <taxon>Pezizomycotina</taxon>
        <taxon>Sordariomycetes</taxon>
        <taxon>Hypocreomycetidae</taxon>
        <taxon>Glomerellales</taxon>
        <taxon>Glomerellaceae</taxon>
        <taxon>Colletotrichum</taxon>
        <taxon>Colletotrichum destructivum species complex</taxon>
    </lineage>
</organism>
<evidence type="ECO:0000259" key="1">
    <source>
        <dbReference type="Pfam" id="PF14832"/>
    </source>
</evidence>
<dbReference type="Gene3D" id="3.30.429.10">
    <property type="entry name" value="Macrophage Migration Inhibitory Factor"/>
    <property type="match status" value="1"/>
</dbReference>
<reference evidence="2 3" key="1">
    <citation type="journal article" date="2019" name="PLoS ONE">
        <title>Comparative genome analysis indicates high evolutionary potential of pathogenicity genes in Colletotrichum tanaceti.</title>
        <authorList>
            <person name="Lelwala R.V."/>
            <person name="Korhonen P.K."/>
            <person name="Young N.D."/>
            <person name="Scott J.B."/>
            <person name="Ades P.A."/>
            <person name="Gasser R.B."/>
            <person name="Taylor P.W.J."/>
        </authorList>
    </citation>
    <scope>NUCLEOTIDE SEQUENCE [LARGE SCALE GENOMIC DNA]</scope>
    <source>
        <strain evidence="2">BRIP57314</strain>
    </source>
</reference>
<dbReference type="EMBL" id="PJEX01000470">
    <property type="protein sequence ID" value="TKW49858.1"/>
    <property type="molecule type" value="Genomic_DNA"/>
</dbReference>
<dbReference type="InterPro" id="IPR028116">
    <property type="entry name" value="Cis-CaaD-like"/>
</dbReference>
<evidence type="ECO:0000313" key="2">
    <source>
        <dbReference type="EMBL" id="TKW49858.1"/>
    </source>
</evidence>
<dbReference type="OrthoDB" id="9981319at2759"/>
<dbReference type="InterPro" id="IPR014347">
    <property type="entry name" value="Tautomerase/MIF_sf"/>
</dbReference>
<evidence type="ECO:0000313" key="3">
    <source>
        <dbReference type="Proteomes" id="UP000310108"/>
    </source>
</evidence>
<accession>A0A4U6X3A7</accession>
<comment type="caution">
    <text evidence="2">The sequence shown here is derived from an EMBL/GenBank/DDBJ whole genome shotgun (WGS) entry which is preliminary data.</text>
</comment>
<proteinExistence type="predicted"/>
<protein>
    <recommendedName>
        <fullName evidence="1">Tautomerase cis-CaaD-like domain-containing protein</fullName>
    </recommendedName>
</protein>
<feature type="domain" description="Tautomerase cis-CaaD-like" evidence="1">
    <location>
        <begin position="1"/>
        <end position="101"/>
    </location>
</feature>
<name>A0A4U6X3A7_9PEZI</name>
<gene>
    <name evidence="2" type="ORF">CTA1_1150</name>
</gene>
<dbReference type="Pfam" id="PF14832">
    <property type="entry name" value="Tautomerase_3"/>
    <property type="match status" value="1"/>
</dbReference>
<keyword evidence="3" id="KW-1185">Reference proteome</keyword>